<dbReference type="AlphaFoldDB" id="A0A7C9GQ28"/>
<sequence length="431" mass="47111">MMLRLTATTLIAVIAAAVNDVESNRAHAMTRISFIMPTFNRSALIAESLQAILAQADDTDEILVVDDGSTDATSAVVHSLGPRVRYVRQDNAGKSAALNRALAMTDGDYVWICDDDDLLRAGAVPRLVAALQSSGADFVFGRHERFRADSAGNRVAMGPGYWPDLATGTLARHVLEDAFVMQNGALVRRASYARVGAFDESFLRSQDYEMFVRLALECSGAYVDTVVFDQRKHDGVRGPSTVRHAATGADEVWQQYDRMIFQANAARVSRRAFETMFDGADADHVRRAALLQRACVHARHGLWPVVVADLADAAAILPERPLHSVERTICRRMFGGKHGFSGAMEGATRTELGRMYNGSAAHARIIRAGLAGLLWRLRRDTPMVRRAALSLLTTIAGPRGTVGVVAEHLRGRNDRAIDDSLWEKGLMRIAA</sequence>
<accession>A0A7C9GQ28</accession>
<evidence type="ECO:0000313" key="3">
    <source>
        <dbReference type="Proteomes" id="UP000481327"/>
    </source>
</evidence>
<reference evidence="2 3" key="1">
    <citation type="submission" date="2019-09" db="EMBL/GenBank/DDBJ databases">
        <title>Polymorphobacter sp. isolated from a lake in China.</title>
        <authorList>
            <person name="Liu Z."/>
        </authorList>
    </citation>
    <scope>NUCLEOTIDE SEQUENCE [LARGE SCALE GENOMIC DNA]</scope>
    <source>
        <strain evidence="2 3">D40P</strain>
    </source>
</reference>
<dbReference type="Proteomes" id="UP000481327">
    <property type="component" value="Unassembled WGS sequence"/>
</dbReference>
<keyword evidence="2" id="KW-0808">Transferase</keyword>
<dbReference type="PANTHER" id="PTHR43685:SF2">
    <property type="entry name" value="GLYCOSYLTRANSFERASE 2-LIKE DOMAIN-CONTAINING PROTEIN"/>
    <property type="match status" value="1"/>
</dbReference>
<dbReference type="InterPro" id="IPR001173">
    <property type="entry name" value="Glyco_trans_2-like"/>
</dbReference>
<dbReference type="GO" id="GO:0016740">
    <property type="term" value="F:transferase activity"/>
    <property type="evidence" value="ECO:0007669"/>
    <property type="project" value="UniProtKB-KW"/>
</dbReference>
<comment type="caution">
    <text evidence="2">The sequence shown here is derived from an EMBL/GenBank/DDBJ whole genome shotgun (WGS) entry which is preliminary data.</text>
</comment>
<dbReference type="PANTHER" id="PTHR43685">
    <property type="entry name" value="GLYCOSYLTRANSFERASE"/>
    <property type="match status" value="1"/>
</dbReference>
<dbReference type="SUPFAM" id="SSF53448">
    <property type="entry name" value="Nucleotide-diphospho-sugar transferases"/>
    <property type="match status" value="1"/>
</dbReference>
<organism evidence="2 3">
    <name type="scientific">Sandarakinorhabdus fusca</name>
    <dbReference type="NCBI Taxonomy" id="1439888"/>
    <lineage>
        <taxon>Bacteria</taxon>
        <taxon>Pseudomonadati</taxon>
        <taxon>Pseudomonadota</taxon>
        <taxon>Alphaproteobacteria</taxon>
        <taxon>Sphingomonadales</taxon>
        <taxon>Sphingosinicellaceae</taxon>
        <taxon>Sandarakinorhabdus</taxon>
    </lineage>
</organism>
<feature type="domain" description="Glycosyltransferase 2-like" evidence="1">
    <location>
        <begin position="33"/>
        <end position="192"/>
    </location>
</feature>
<evidence type="ECO:0000259" key="1">
    <source>
        <dbReference type="Pfam" id="PF00535"/>
    </source>
</evidence>
<protein>
    <submittedName>
        <fullName evidence="2">Glycosyltransferase</fullName>
    </submittedName>
</protein>
<name>A0A7C9GQ28_9SPHN</name>
<gene>
    <name evidence="2" type="ORF">F3168_08130</name>
</gene>
<keyword evidence="3" id="KW-1185">Reference proteome</keyword>
<dbReference type="InterPro" id="IPR029044">
    <property type="entry name" value="Nucleotide-diphossugar_trans"/>
</dbReference>
<dbReference type="EMBL" id="WIOL01000002">
    <property type="protein sequence ID" value="MQT17230.1"/>
    <property type="molecule type" value="Genomic_DNA"/>
</dbReference>
<dbReference type="Gene3D" id="3.90.550.10">
    <property type="entry name" value="Spore Coat Polysaccharide Biosynthesis Protein SpsA, Chain A"/>
    <property type="match status" value="1"/>
</dbReference>
<evidence type="ECO:0000313" key="2">
    <source>
        <dbReference type="EMBL" id="MQT17230.1"/>
    </source>
</evidence>
<proteinExistence type="predicted"/>
<dbReference type="InterPro" id="IPR050834">
    <property type="entry name" value="Glycosyltransf_2"/>
</dbReference>
<dbReference type="Pfam" id="PF00535">
    <property type="entry name" value="Glycos_transf_2"/>
    <property type="match status" value="1"/>
</dbReference>
<dbReference type="OrthoDB" id="9807795at2"/>